<evidence type="ECO:0000256" key="4">
    <source>
        <dbReference type="ARBA" id="ARBA00023315"/>
    </source>
</evidence>
<protein>
    <submittedName>
        <fullName evidence="5">Acetyltransferase-like isoleucine patch superfamily enzyme</fullName>
    </submittedName>
</protein>
<dbReference type="Gene3D" id="2.160.10.10">
    <property type="entry name" value="Hexapeptide repeat proteins"/>
    <property type="match status" value="1"/>
</dbReference>
<keyword evidence="3" id="KW-0677">Repeat</keyword>
<evidence type="ECO:0000256" key="1">
    <source>
        <dbReference type="ARBA" id="ARBA00007274"/>
    </source>
</evidence>
<dbReference type="EMBL" id="JAVDQY010000005">
    <property type="protein sequence ID" value="MDR6528605.1"/>
    <property type="molecule type" value="Genomic_DNA"/>
</dbReference>
<dbReference type="InterPro" id="IPR018357">
    <property type="entry name" value="Hexapep_transf_CS"/>
</dbReference>
<dbReference type="PROSITE" id="PS00101">
    <property type="entry name" value="HEXAPEP_TRANSFERASES"/>
    <property type="match status" value="1"/>
</dbReference>
<dbReference type="CDD" id="cd04647">
    <property type="entry name" value="LbH_MAT_like"/>
    <property type="match status" value="1"/>
</dbReference>
<organism evidence="5 6">
    <name type="scientific">Chryseobacterium rhizosphaerae</name>
    <dbReference type="NCBI Taxonomy" id="395937"/>
    <lineage>
        <taxon>Bacteria</taxon>
        <taxon>Pseudomonadati</taxon>
        <taxon>Bacteroidota</taxon>
        <taxon>Flavobacteriia</taxon>
        <taxon>Flavobacteriales</taxon>
        <taxon>Weeksellaceae</taxon>
        <taxon>Chryseobacterium group</taxon>
        <taxon>Chryseobacterium</taxon>
    </lineage>
</organism>
<dbReference type="AlphaFoldDB" id="A0AAE4C6F2"/>
<dbReference type="InterPro" id="IPR011004">
    <property type="entry name" value="Trimer_LpxA-like_sf"/>
</dbReference>
<comment type="caution">
    <text evidence="5">The sequence shown here is derived from an EMBL/GenBank/DDBJ whole genome shotgun (WGS) entry which is preliminary data.</text>
</comment>
<dbReference type="GO" id="GO:0005829">
    <property type="term" value="C:cytosol"/>
    <property type="evidence" value="ECO:0007669"/>
    <property type="project" value="TreeGrafter"/>
</dbReference>
<dbReference type="InterPro" id="IPR001451">
    <property type="entry name" value="Hexapep"/>
</dbReference>
<dbReference type="SUPFAM" id="SSF51161">
    <property type="entry name" value="Trimeric LpxA-like enzymes"/>
    <property type="match status" value="1"/>
</dbReference>
<evidence type="ECO:0000313" key="5">
    <source>
        <dbReference type="EMBL" id="MDR6528605.1"/>
    </source>
</evidence>
<dbReference type="Proteomes" id="UP001184861">
    <property type="component" value="Unassembled WGS sequence"/>
</dbReference>
<dbReference type="Pfam" id="PF00132">
    <property type="entry name" value="Hexapep"/>
    <property type="match status" value="1"/>
</dbReference>
<dbReference type="InterPro" id="IPR051159">
    <property type="entry name" value="Hexapeptide_acetyltransf"/>
</dbReference>
<keyword evidence="2" id="KW-0808">Transferase</keyword>
<evidence type="ECO:0000256" key="3">
    <source>
        <dbReference type="ARBA" id="ARBA00022737"/>
    </source>
</evidence>
<dbReference type="RefSeq" id="WP_047485900.1">
    <property type="nucleotide sequence ID" value="NZ_JALGCC010000001.1"/>
</dbReference>
<evidence type="ECO:0000256" key="2">
    <source>
        <dbReference type="ARBA" id="ARBA00022679"/>
    </source>
</evidence>
<comment type="similarity">
    <text evidence="1">Belongs to the transferase hexapeptide repeat family.</text>
</comment>
<sequence>MFAKIIKLYWRLTCAKTVKGIKERGENAVVSYPIIITKPEKLHLGNNVYIGPDAWISTYGKVTIMDGTIIGPRLKIYTGNHNYDSDTLLPYDEVTIAKNVVIKENVWIGGDVTILPGITIEEGAIIGASTVVTKDVPKGAIVGGNPGKILKYRDLEKYDMLKKQDKIYLREKMKTNLKMVVKNYESNI</sequence>
<name>A0AAE4C6F2_9FLAO</name>
<evidence type="ECO:0000313" key="6">
    <source>
        <dbReference type="Proteomes" id="UP001184861"/>
    </source>
</evidence>
<accession>A0AAE4C6F2</accession>
<reference evidence="5" key="1">
    <citation type="submission" date="2023-07" db="EMBL/GenBank/DDBJ databases">
        <title>Sorghum-associated microbial communities from plants grown in Nebraska, USA.</title>
        <authorList>
            <person name="Schachtman D."/>
        </authorList>
    </citation>
    <scope>NUCLEOTIDE SEQUENCE</scope>
    <source>
        <strain evidence="5">DS2360</strain>
    </source>
</reference>
<keyword evidence="4" id="KW-0012">Acyltransferase</keyword>
<proteinExistence type="inferred from homology"/>
<dbReference type="PANTHER" id="PTHR23416">
    <property type="entry name" value="SIALIC ACID SYNTHASE-RELATED"/>
    <property type="match status" value="1"/>
</dbReference>
<gene>
    <name evidence="5" type="ORF">J2787_004042</name>
</gene>
<dbReference type="GO" id="GO:0008374">
    <property type="term" value="F:O-acyltransferase activity"/>
    <property type="evidence" value="ECO:0007669"/>
    <property type="project" value="TreeGrafter"/>
</dbReference>
<dbReference type="PANTHER" id="PTHR23416:SF23">
    <property type="entry name" value="ACETYLTRANSFERASE C18B11.09C-RELATED"/>
    <property type="match status" value="1"/>
</dbReference>